<name>A4BLM2_9GAMM</name>
<dbReference type="GO" id="GO:0022857">
    <property type="term" value="F:transmembrane transporter activity"/>
    <property type="evidence" value="ECO:0007669"/>
    <property type="project" value="InterPro"/>
</dbReference>
<comment type="subcellular location">
    <subcellularLocation>
        <location evidence="1">Endomembrane system</location>
        <topology evidence="1">Multi-pass membrane protein</topology>
    </subcellularLocation>
</comment>
<feature type="domain" description="Major facilitator superfamily (MFS) profile" evidence="7">
    <location>
        <begin position="1"/>
        <end position="407"/>
    </location>
</feature>
<protein>
    <submittedName>
        <fullName evidence="8">Major facilitator (MFS) superfamily protein</fullName>
    </submittedName>
</protein>
<dbReference type="InterPro" id="IPR050495">
    <property type="entry name" value="ATG22/LtaA_families"/>
</dbReference>
<feature type="transmembrane region" description="Helical" evidence="6">
    <location>
        <begin position="75"/>
        <end position="96"/>
    </location>
</feature>
<sequence length="413" mass="44489">MWGWALYDWANSAFATVVLAGFFPLLFHDFWNIGLSGAESNLRLGWINAVAGLGIALLAPVLGAVADRAGAKKRFLVVFMVLGVLATALLSSAPGGAWVPAASLYICAMIGFAGANVFYDALLLAVAPPERWHFVSGLGFAMGYLGGGLLYLGCVLAALNPQAFGFADATAAATTAFLATALWWGVFSIPLILFVREPARAARARRRVWARGFAQLVETIRHLRTFRVVGIFLIAYWLYIDAVGTVIRMAVAYGRSLGFAQSELIVALLITQFVGFPAAILFGWLGQRIGPRRGIYLGLLVYVGVCLWGALIREPWEFFSIAVLVGLVQGGVQALSRSFYARLIPADAAGEFFGFYNLMGKFAVLIGPPLFGLFGVWFGNPRYSMLALILLLVAGGVLLARVHESEAPARALR</sequence>
<feature type="transmembrane region" description="Helical" evidence="6">
    <location>
        <begin position="352"/>
        <end position="377"/>
    </location>
</feature>
<dbReference type="Proteomes" id="UP000003374">
    <property type="component" value="Unassembled WGS sequence"/>
</dbReference>
<feature type="transmembrane region" description="Helical" evidence="6">
    <location>
        <begin position="228"/>
        <end position="252"/>
    </location>
</feature>
<keyword evidence="9" id="KW-1185">Reference proteome</keyword>
<evidence type="ECO:0000256" key="4">
    <source>
        <dbReference type="ARBA" id="ARBA00022989"/>
    </source>
</evidence>
<feature type="transmembrane region" description="Helical" evidence="6">
    <location>
        <begin position="318"/>
        <end position="340"/>
    </location>
</feature>
<feature type="transmembrane region" description="Helical" evidence="6">
    <location>
        <begin position="138"/>
        <end position="159"/>
    </location>
</feature>
<evidence type="ECO:0000256" key="5">
    <source>
        <dbReference type="ARBA" id="ARBA00023136"/>
    </source>
</evidence>
<dbReference type="HOGENOM" id="CLU_017518_3_0_6"/>
<dbReference type="AlphaFoldDB" id="A4BLM2"/>
<dbReference type="eggNOG" id="COG2270">
    <property type="taxonomic scope" value="Bacteria"/>
</dbReference>
<evidence type="ECO:0000259" key="7">
    <source>
        <dbReference type="PROSITE" id="PS50850"/>
    </source>
</evidence>
<keyword evidence="3 6" id="KW-0812">Transmembrane</keyword>
<dbReference type="SUPFAM" id="SSF103473">
    <property type="entry name" value="MFS general substrate transporter"/>
    <property type="match status" value="1"/>
</dbReference>
<gene>
    <name evidence="8" type="ORF">NB231_15358</name>
</gene>
<evidence type="ECO:0000256" key="2">
    <source>
        <dbReference type="ARBA" id="ARBA00022448"/>
    </source>
</evidence>
<feature type="transmembrane region" description="Helical" evidence="6">
    <location>
        <begin position="264"/>
        <end position="285"/>
    </location>
</feature>
<dbReference type="Pfam" id="PF11700">
    <property type="entry name" value="ATG22"/>
    <property type="match status" value="2"/>
</dbReference>
<evidence type="ECO:0000256" key="1">
    <source>
        <dbReference type="ARBA" id="ARBA00004127"/>
    </source>
</evidence>
<keyword evidence="5 6" id="KW-0472">Membrane</keyword>
<reference evidence="8 9" key="1">
    <citation type="submission" date="2006-02" db="EMBL/GenBank/DDBJ databases">
        <authorList>
            <person name="Waterbury J."/>
            <person name="Ferriera S."/>
            <person name="Johnson J."/>
            <person name="Kravitz S."/>
            <person name="Halpern A."/>
            <person name="Remington K."/>
            <person name="Beeson K."/>
            <person name="Tran B."/>
            <person name="Rogers Y.-H."/>
            <person name="Friedman R."/>
            <person name="Venter J.C."/>
        </authorList>
    </citation>
    <scope>NUCLEOTIDE SEQUENCE [LARGE SCALE GENOMIC DNA]</scope>
    <source>
        <strain evidence="8 9">Nb-231</strain>
    </source>
</reference>
<keyword evidence="2" id="KW-0813">Transport</keyword>
<feature type="transmembrane region" description="Helical" evidence="6">
    <location>
        <begin position="102"/>
        <end position="126"/>
    </location>
</feature>
<keyword evidence="4 6" id="KW-1133">Transmembrane helix</keyword>
<feature type="transmembrane region" description="Helical" evidence="6">
    <location>
        <begin position="171"/>
        <end position="195"/>
    </location>
</feature>
<evidence type="ECO:0000313" key="8">
    <source>
        <dbReference type="EMBL" id="EAR23210.1"/>
    </source>
</evidence>
<dbReference type="PROSITE" id="PS50850">
    <property type="entry name" value="MFS"/>
    <property type="match status" value="1"/>
</dbReference>
<evidence type="ECO:0000313" key="9">
    <source>
        <dbReference type="Proteomes" id="UP000003374"/>
    </source>
</evidence>
<dbReference type="PANTHER" id="PTHR23519:SF1">
    <property type="entry name" value="AUTOPHAGY-RELATED PROTEIN 22"/>
    <property type="match status" value="1"/>
</dbReference>
<dbReference type="EMBL" id="AAOF01000001">
    <property type="protein sequence ID" value="EAR23210.1"/>
    <property type="molecule type" value="Genomic_DNA"/>
</dbReference>
<dbReference type="Gene3D" id="1.20.1250.20">
    <property type="entry name" value="MFS general substrate transporter like domains"/>
    <property type="match status" value="1"/>
</dbReference>
<feature type="transmembrane region" description="Helical" evidence="6">
    <location>
        <begin position="383"/>
        <end position="403"/>
    </location>
</feature>
<feature type="transmembrane region" description="Helical" evidence="6">
    <location>
        <begin position="294"/>
        <end position="312"/>
    </location>
</feature>
<dbReference type="InterPro" id="IPR024671">
    <property type="entry name" value="Atg22-like"/>
</dbReference>
<evidence type="ECO:0000256" key="6">
    <source>
        <dbReference type="SAM" id="Phobius"/>
    </source>
</evidence>
<evidence type="ECO:0000256" key="3">
    <source>
        <dbReference type="ARBA" id="ARBA00022692"/>
    </source>
</evidence>
<dbReference type="STRING" id="314278.NB231_15358"/>
<dbReference type="PANTHER" id="PTHR23519">
    <property type="entry name" value="AUTOPHAGY-RELATED PROTEIN 22"/>
    <property type="match status" value="1"/>
</dbReference>
<comment type="caution">
    <text evidence="8">The sequence shown here is derived from an EMBL/GenBank/DDBJ whole genome shotgun (WGS) entry which is preliminary data.</text>
</comment>
<organism evidence="8 9">
    <name type="scientific">Nitrococcus mobilis Nb-231</name>
    <dbReference type="NCBI Taxonomy" id="314278"/>
    <lineage>
        <taxon>Bacteria</taxon>
        <taxon>Pseudomonadati</taxon>
        <taxon>Pseudomonadota</taxon>
        <taxon>Gammaproteobacteria</taxon>
        <taxon>Chromatiales</taxon>
        <taxon>Ectothiorhodospiraceae</taxon>
        <taxon>Nitrococcus</taxon>
    </lineage>
</organism>
<feature type="transmembrane region" description="Helical" evidence="6">
    <location>
        <begin position="43"/>
        <end position="63"/>
    </location>
</feature>
<accession>A4BLM2</accession>
<proteinExistence type="predicted"/>
<feature type="transmembrane region" description="Helical" evidence="6">
    <location>
        <begin position="12"/>
        <end position="31"/>
    </location>
</feature>
<dbReference type="InterPro" id="IPR020846">
    <property type="entry name" value="MFS_dom"/>
</dbReference>
<dbReference type="GO" id="GO:0012505">
    <property type="term" value="C:endomembrane system"/>
    <property type="evidence" value="ECO:0007669"/>
    <property type="project" value="UniProtKB-SubCell"/>
</dbReference>
<dbReference type="InterPro" id="IPR036259">
    <property type="entry name" value="MFS_trans_sf"/>
</dbReference>